<dbReference type="Pfam" id="PF13401">
    <property type="entry name" value="AAA_22"/>
    <property type="match status" value="1"/>
</dbReference>
<dbReference type="AlphaFoldDB" id="A0A1G9F1V5"/>
<dbReference type="STRING" id="492660.SAMN05192566_2573"/>
<dbReference type="Gene3D" id="3.40.50.300">
    <property type="entry name" value="P-loop containing nucleotide triphosphate hydrolases"/>
    <property type="match status" value="1"/>
</dbReference>
<dbReference type="OrthoDB" id="9783370at2"/>
<accession>A0A1G9F1V5</accession>
<dbReference type="RefSeq" id="WP_091472705.1">
    <property type="nucleotide sequence ID" value="NZ_FNFX01000005.1"/>
</dbReference>
<dbReference type="InterPro" id="IPR052026">
    <property type="entry name" value="ExeA_AAA_ATPase_DNA-bind"/>
</dbReference>
<sequence>MYLQHFGLKEYPFTITPDTSFYYATRSLQEALNTLLVAIRSGEGFVKITGEVGTGKTLLCRRLLKALEPGCKVAFIPNPYLDPHALLMTLATEFGVAFKPDFTHHDMIDALHRKLLTYAEEGQHVVVCLDEVQAMPLETLEALRLLSNLETEKRKLIQVVIFGQPELEERINHPSIRQLRQRISFEYQLKGLQWSELGFYLNHRMHVAGYQGGMIFTPASMRLLYRYANGIPRLLNILAHKSLLSAFGRGQQGVSMEDVKAAILDTQASVKAQHRWLGHGFKWWLTLHGALAGFGR</sequence>
<dbReference type="Proteomes" id="UP000198629">
    <property type="component" value="Unassembled WGS sequence"/>
</dbReference>
<name>A0A1G9F1V5_9PROT</name>
<keyword evidence="3" id="KW-1185">Reference proteome</keyword>
<dbReference type="PANTHER" id="PTHR35894">
    <property type="entry name" value="GENERAL SECRETION PATHWAY PROTEIN A-RELATED"/>
    <property type="match status" value="1"/>
</dbReference>
<organism evidence="2 3">
    <name type="scientific">Methylophilus rhizosphaerae</name>
    <dbReference type="NCBI Taxonomy" id="492660"/>
    <lineage>
        <taxon>Bacteria</taxon>
        <taxon>Pseudomonadati</taxon>
        <taxon>Pseudomonadota</taxon>
        <taxon>Betaproteobacteria</taxon>
        <taxon>Nitrosomonadales</taxon>
        <taxon>Methylophilaceae</taxon>
        <taxon>Methylophilus</taxon>
    </lineage>
</organism>
<protein>
    <submittedName>
        <fullName evidence="2">MSHA biogenesis protein MshM</fullName>
    </submittedName>
</protein>
<dbReference type="CDD" id="cd00009">
    <property type="entry name" value="AAA"/>
    <property type="match status" value="1"/>
</dbReference>
<dbReference type="EMBL" id="FNFX01000005">
    <property type="protein sequence ID" value="SDK82318.1"/>
    <property type="molecule type" value="Genomic_DNA"/>
</dbReference>
<proteinExistence type="predicted"/>
<dbReference type="GO" id="GO:0016887">
    <property type="term" value="F:ATP hydrolysis activity"/>
    <property type="evidence" value="ECO:0007669"/>
    <property type="project" value="InterPro"/>
</dbReference>
<dbReference type="InterPro" id="IPR049945">
    <property type="entry name" value="AAA_22"/>
</dbReference>
<dbReference type="InterPro" id="IPR027417">
    <property type="entry name" value="P-loop_NTPase"/>
</dbReference>
<evidence type="ECO:0000259" key="1">
    <source>
        <dbReference type="Pfam" id="PF13401"/>
    </source>
</evidence>
<evidence type="ECO:0000313" key="2">
    <source>
        <dbReference type="EMBL" id="SDK82318.1"/>
    </source>
</evidence>
<reference evidence="3" key="1">
    <citation type="submission" date="2016-10" db="EMBL/GenBank/DDBJ databases">
        <authorList>
            <person name="Varghese N."/>
            <person name="Submissions S."/>
        </authorList>
    </citation>
    <scope>NUCLEOTIDE SEQUENCE [LARGE SCALE GENOMIC DNA]</scope>
    <source>
        <strain evidence="3">CBMB127</strain>
    </source>
</reference>
<feature type="domain" description="ORC1/DEAH AAA+ ATPase" evidence="1">
    <location>
        <begin position="40"/>
        <end position="171"/>
    </location>
</feature>
<dbReference type="SUPFAM" id="SSF52540">
    <property type="entry name" value="P-loop containing nucleoside triphosphate hydrolases"/>
    <property type="match status" value="1"/>
</dbReference>
<gene>
    <name evidence="2" type="ORF">SAMN05192566_2573</name>
</gene>
<evidence type="ECO:0000313" key="3">
    <source>
        <dbReference type="Proteomes" id="UP000198629"/>
    </source>
</evidence>
<dbReference type="PANTHER" id="PTHR35894:SF7">
    <property type="entry name" value="GENERAL SECRETION PATHWAY PROTEIN A-RELATED"/>
    <property type="match status" value="1"/>
</dbReference>